<keyword evidence="2" id="KW-0456">Lyase</keyword>
<protein>
    <submittedName>
        <fullName evidence="6">Crotonase</fullName>
    </submittedName>
</protein>
<dbReference type="Gene3D" id="3.90.226.10">
    <property type="entry name" value="2-enoyl-CoA Hydratase, Chain A, domain 1"/>
    <property type="match status" value="1"/>
</dbReference>
<dbReference type="Pfam" id="PF00378">
    <property type="entry name" value="ECH_1"/>
    <property type="match status" value="1"/>
</dbReference>
<dbReference type="PANTHER" id="PTHR11941">
    <property type="entry name" value="ENOYL-COA HYDRATASE-RELATED"/>
    <property type="match status" value="1"/>
</dbReference>
<evidence type="ECO:0000256" key="5">
    <source>
        <dbReference type="RuleBase" id="RU003707"/>
    </source>
</evidence>
<dbReference type="GO" id="GO:0006635">
    <property type="term" value="P:fatty acid beta-oxidation"/>
    <property type="evidence" value="ECO:0007669"/>
    <property type="project" value="TreeGrafter"/>
</dbReference>
<evidence type="ECO:0000256" key="3">
    <source>
        <dbReference type="ARBA" id="ARBA00023709"/>
    </source>
</evidence>
<proteinExistence type="inferred from homology"/>
<dbReference type="InterPro" id="IPR018376">
    <property type="entry name" value="Enoyl-CoA_hyd/isom_CS"/>
</dbReference>
<organism evidence="6 7">
    <name type="scientific">Actinomadura craniellae</name>
    <dbReference type="NCBI Taxonomy" id="2231787"/>
    <lineage>
        <taxon>Bacteria</taxon>
        <taxon>Bacillati</taxon>
        <taxon>Actinomycetota</taxon>
        <taxon>Actinomycetes</taxon>
        <taxon>Streptosporangiales</taxon>
        <taxon>Thermomonosporaceae</taxon>
        <taxon>Actinomadura</taxon>
    </lineage>
</organism>
<dbReference type="InterPro" id="IPR001753">
    <property type="entry name" value="Enoyl-CoA_hydra/iso"/>
</dbReference>
<dbReference type="EMBL" id="QLYX01000002">
    <property type="protein sequence ID" value="RAY16352.1"/>
    <property type="molecule type" value="Genomic_DNA"/>
</dbReference>
<dbReference type="GO" id="GO:0004300">
    <property type="term" value="F:enoyl-CoA hydratase activity"/>
    <property type="evidence" value="ECO:0007669"/>
    <property type="project" value="UniProtKB-EC"/>
</dbReference>
<dbReference type="SUPFAM" id="SSF52096">
    <property type="entry name" value="ClpP/crotonase"/>
    <property type="match status" value="1"/>
</dbReference>
<comment type="catalytic activity">
    <reaction evidence="4">
        <text>a 4-saturated-(3S)-3-hydroxyacyl-CoA = a (3E)-enoyl-CoA + H2O</text>
        <dbReference type="Rhea" id="RHEA:20724"/>
        <dbReference type="ChEBI" id="CHEBI:15377"/>
        <dbReference type="ChEBI" id="CHEBI:58521"/>
        <dbReference type="ChEBI" id="CHEBI:137480"/>
        <dbReference type="EC" id="4.2.1.17"/>
    </reaction>
</comment>
<evidence type="ECO:0000256" key="2">
    <source>
        <dbReference type="ARBA" id="ARBA00023239"/>
    </source>
</evidence>
<dbReference type="OrthoDB" id="370015at2"/>
<comment type="caution">
    <text evidence="6">The sequence shown here is derived from an EMBL/GenBank/DDBJ whole genome shotgun (WGS) entry which is preliminary data.</text>
</comment>
<evidence type="ECO:0000313" key="7">
    <source>
        <dbReference type="Proteomes" id="UP000251891"/>
    </source>
</evidence>
<dbReference type="RefSeq" id="WP_111863691.1">
    <property type="nucleotide sequence ID" value="NZ_QLYX01000002.1"/>
</dbReference>
<accession>A0A365HBF9</accession>
<gene>
    <name evidence="6" type="ORF">DPM19_05590</name>
</gene>
<dbReference type="InterPro" id="IPR029045">
    <property type="entry name" value="ClpP/crotonase-like_dom_sf"/>
</dbReference>
<dbReference type="PANTHER" id="PTHR11941:SF54">
    <property type="entry name" value="ENOYL-COA HYDRATASE, MITOCHONDRIAL"/>
    <property type="match status" value="1"/>
</dbReference>
<dbReference type="AlphaFoldDB" id="A0A365HBF9"/>
<dbReference type="CDD" id="cd06558">
    <property type="entry name" value="crotonase-like"/>
    <property type="match status" value="1"/>
</dbReference>
<evidence type="ECO:0000256" key="1">
    <source>
        <dbReference type="ARBA" id="ARBA00005254"/>
    </source>
</evidence>
<dbReference type="PROSITE" id="PS00166">
    <property type="entry name" value="ENOYL_COA_HYDRATASE"/>
    <property type="match status" value="1"/>
</dbReference>
<sequence length="289" mass="30291">MRYEESTFAWHEADGAGGPVDVSDLTRLRLEADRGVVTVTLDRPAARNAIDGPMLGELTRVLHHCDRSDDVRVVVITGAGPVFCAGSEMSGDGFGGAPGGDEDRGLPWLAPFQLRKPVIAAVNGHAVGAGLTLALQCDIRVVAVDAVLAFPFVRLGVVAEWMGHWTAVRHLGPARAAELLLTGRRFSGGDAATWGLANHAPPAGGVLSTAVSIAREIADHAAPVAVAVSKRLIWEANDADQHTAGATERRLLEALLAAPDAAEGVAAYLEKRAPRWVGRVGGDLPPWPA</sequence>
<name>A0A365HBF9_9ACTN</name>
<keyword evidence="7" id="KW-1185">Reference proteome</keyword>
<reference evidence="6 7" key="1">
    <citation type="submission" date="2018-06" db="EMBL/GenBank/DDBJ databases">
        <title>Actinomadura craniellae sp. nov. isolated from marine sponge Craniella sp.</title>
        <authorList>
            <person name="Li L."/>
            <person name="Xu Q.H."/>
            <person name="Lin H.W."/>
            <person name="Lu Y.H."/>
        </authorList>
    </citation>
    <scope>NUCLEOTIDE SEQUENCE [LARGE SCALE GENOMIC DNA]</scope>
    <source>
        <strain evidence="6 7">LHW63021</strain>
    </source>
</reference>
<comment type="similarity">
    <text evidence="1 5">Belongs to the enoyl-CoA hydratase/isomerase family.</text>
</comment>
<comment type="catalytic activity">
    <reaction evidence="3">
        <text>a (3S)-3-hydroxyacyl-CoA = a (2E)-enoyl-CoA + H2O</text>
        <dbReference type="Rhea" id="RHEA:16105"/>
        <dbReference type="ChEBI" id="CHEBI:15377"/>
        <dbReference type="ChEBI" id="CHEBI:57318"/>
        <dbReference type="ChEBI" id="CHEBI:58856"/>
        <dbReference type="EC" id="4.2.1.17"/>
    </reaction>
</comment>
<dbReference type="Gene3D" id="1.10.12.10">
    <property type="entry name" value="Lyase 2-enoyl-coa Hydratase, Chain A, domain 2"/>
    <property type="match status" value="1"/>
</dbReference>
<evidence type="ECO:0000256" key="4">
    <source>
        <dbReference type="ARBA" id="ARBA00023717"/>
    </source>
</evidence>
<evidence type="ECO:0000313" key="6">
    <source>
        <dbReference type="EMBL" id="RAY16352.1"/>
    </source>
</evidence>
<dbReference type="InterPro" id="IPR014748">
    <property type="entry name" value="Enoyl-CoA_hydra_C"/>
</dbReference>
<dbReference type="Proteomes" id="UP000251891">
    <property type="component" value="Unassembled WGS sequence"/>
</dbReference>